<dbReference type="EMBL" id="PZQS01000011">
    <property type="protein sequence ID" value="PVD22138.1"/>
    <property type="molecule type" value="Genomic_DNA"/>
</dbReference>
<feature type="region of interest" description="Disordered" evidence="1">
    <location>
        <begin position="144"/>
        <end position="260"/>
    </location>
</feature>
<keyword evidence="3" id="KW-1185">Reference proteome</keyword>
<proteinExistence type="predicted"/>
<reference evidence="2 3" key="1">
    <citation type="submission" date="2018-04" db="EMBL/GenBank/DDBJ databases">
        <title>The genome of golden apple snail Pomacea canaliculata provides insight into stress tolerance and invasive adaptation.</title>
        <authorList>
            <person name="Liu C."/>
            <person name="Liu B."/>
            <person name="Ren Y."/>
            <person name="Zhang Y."/>
            <person name="Wang H."/>
            <person name="Li S."/>
            <person name="Jiang F."/>
            <person name="Yin L."/>
            <person name="Zhang G."/>
            <person name="Qian W."/>
            <person name="Fan W."/>
        </authorList>
    </citation>
    <scope>NUCLEOTIDE SEQUENCE [LARGE SCALE GENOMIC DNA]</scope>
    <source>
        <strain evidence="2">SZHN2017</strain>
        <tissue evidence="2">Muscle</tissue>
    </source>
</reference>
<protein>
    <submittedName>
        <fullName evidence="2">Uncharacterized protein</fullName>
    </submittedName>
</protein>
<comment type="caution">
    <text evidence="2">The sequence shown here is derived from an EMBL/GenBank/DDBJ whole genome shotgun (WGS) entry which is preliminary data.</text>
</comment>
<dbReference type="Proteomes" id="UP000245119">
    <property type="component" value="Linkage Group LG11"/>
</dbReference>
<accession>A0A2T7NLV0</accession>
<evidence type="ECO:0000256" key="1">
    <source>
        <dbReference type="SAM" id="MobiDB-lite"/>
    </source>
</evidence>
<feature type="region of interest" description="Disordered" evidence="1">
    <location>
        <begin position="68"/>
        <end position="124"/>
    </location>
</feature>
<gene>
    <name evidence="2" type="ORF">C0Q70_17943</name>
</gene>
<feature type="compositionally biased region" description="Polar residues" evidence="1">
    <location>
        <begin position="87"/>
        <end position="111"/>
    </location>
</feature>
<organism evidence="2 3">
    <name type="scientific">Pomacea canaliculata</name>
    <name type="common">Golden apple snail</name>
    <dbReference type="NCBI Taxonomy" id="400727"/>
    <lineage>
        <taxon>Eukaryota</taxon>
        <taxon>Metazoa</taxon>
        <taxon>Spiralia</taxon>
        <taxon>Lophotrochozoa</taxon>
        <taxon>Mollusca</taxon>
        <taxon>Gastropoda</taxon>
        <taxon>Caenogastropoda</taxon>
        <taxon>Architaenioglossa</taxon>
        <taxon>Ampullarioidea</taxon>
        <taxon>Ampullariidae</taxon>
        <taxon>Pomacea</taxon>
    </lineage>
</organism>
<feature type="compositionally biased region" description="Polar residues" evidence="1">
    <location>
        <begin position="248"/>
        <end position="260"/>
    </location>
</feature>
<dbReference type="AlphaFoldDB" id="A0A2T7NLV0"/>
<dbReference type="OrthoDB" id="6163184at2759"/>
<evidence type="ECO:0000313" key="3">
    <source>
        <dbReference type="Proteomes" id="UP000245119"/>
    </source>
</evidence>
<evidence type="ECO:0000313" key="2">
    <source>
        <dbReference type="EMBL" id="PVD22138.1"/>
    </source>
</evidence>
<name>A0A2T7NLV0_POMCA</name>
<feature type="compositionally biased region" description="Polar residues" evidence="1">
    <location>
        <begin position="174"/>
        <end position="187"/>
    </location>
</feature>
<sequence length="365" mass="40692">MISMSSEEKNYYEIGRKHCKSEVKGQDEKNFITMTTKTILFDAEQPRESVVKHTINVPLLKKREKLPSTPASYIASHPKSEKHENSLKNVTETPTVSSPGDQISSQMNSACCDSPEESKDARPSSRLGFVAVESDADNQESAIANTEKQHVAVNQRPPSSKRQLKSSDKKAPNTDLQNTPSCPTSKGSRVFRRPLSASAAIGQPPSGADARRASEAAKALRQAKEEACQHQTAAASRFQETRRHYGSYGSSRPPTGHQKNAMSYTGQQIVLKSKMPDDEFETETSMECREMQKRLACYGIDVKAETLERALFPPSGKTLYYEVTAKLPQSNSDRLLSHPRFWLPEEHKRLRLAEKKLGMITSSLY</sequence>